<accession>A0AAD7R3G6</accession>
<keyword evidence="2" id="KW-1185">Reference proteome</keyword>
<comment type="caution">
    <text evidence="1">The sequence shown here is derived from an EMBL/GenBank/DDBJ whole genome shotgun (WGS) entry which is preliminary data.</text>
</comment>
<proteinExistence type="predicted"/>
<evidence type="ECO:0000313" key="1">
    <source>
        <dbReference type="EMBL" id="KAJ8361852.1"/>
    </source>
</evidence>
<dbReference type="EMBL" id="JAINUG010000864">
    <property type="protein sequence ID" value="KAJ8361852.1"/>
    <property type="molecule type" value="Genomic_DNA"/>
</dbReference>
<dbReference type="Proteomes" id="UP001221898">
    <property type="component" value="Unassembled WGS sequence"/>
</dbReference>
<sequence>MAKCHAGMMEQETLCGETKRTLQTLLVRTASLLLWALLSTVLWHKITELQKVNDRSVSGMMSTVTASFKGIKDLVHSSMAKCHAGMMEQETLCGRRSALCRPFW</sequence>
<name>A0AAD7R3G6_9TELE</name>
<gene>
    <name evidence="1" type="ORF">AAFF_G00417250</name>
</gene>
<organism evidence="1 2">
    <name type="scientific">Aldrovandia affinis</name>
    <dbReference type="NCBI Taxonomy" id="143900"/>
    <lineage>
        <taxon>Eukaryota</taxon>
        <taxon>Metazoa</taxon>
        <taxon>Chordata</taxon>
        <taxon>Craniata</taxon>
        <taxon>Vertebrata</taxon>
        <taxon>Euteleostomi</taxon>
        <taxon>Actinopterygii</taxon>
        <taxon>Neopterygii</taxon>
        <taxon>Teleostei</taxon>
        <taxon>Notacanthiformes</taxon>
        <taxon>Halosauridae</taxon>
        <taxon>Aldrovandia</taxon>
    </lineage>
</organism>
<reference evidence="1" key="1">
    <citation type="journal article" date="2023" name="Science">
        <title>Genome structures resolve the early diversification of teleost fishes.</title>
        <authorList>
            <person name="Parey E."/>
            <person name="Louis A."/>
            <person name="Montfort J."/>
            <person name="Bouchez O."/>
            <person name="Roques C."/>
            <person name="Iampietro C."/>
            <person name="Lluch J."/>
            <person name="Castinel A."/>
            <person name="Donnadieu C."/>
            <person name="Desvignes T."/>
            <person name="Floi Bucao C."/>
            <person name="Jouanno E."/>
            <person name="Wen M."/>
            <person name="Mejri S."/>
            <person name="Dirks R."/>
            <person name="Jansen H."/>
            <person name="Henkel C."/>
            <person name="Chen W.J."/>
            <person name="Zahm M."/>
            <person name="Cabau C."/>
            <person name="Klopp C."/>
            <person name="Thompson A.W."/>
            <person name="Robinson-Rechavi M."/>
            <person name="Braasch I."/>
            <person name="Lecointre G."/>
            <person name="Bobe J."/>
            <person name="Postlethwait J.H."/>
            <person name="Berthelot C."/>
            <person name="Roest Crollius H."/>
            <person name="Guiguen Y."/>
        </authorList>
    </citation>
    <scope>NUCLEOTIDE SEQUENCE</scope>
    <source>
        <strain evidence="1">NC1722</strain>
    </source>
</reference>
<protein>
    <submittedName>
        <fullName evidence="1">Uncharacterized protein</fullName>
    </submittedName>
</protein>
<evidence type="ECO:0000313" key="2">
    <source>
        <dbReference type="Proteomes" id="UP001221898"/>
    </source>
</evidence>
<dbReference type="AlphaFoldDB" id="A0AAD7R3G6"/>